<gene>
    <name evidence="3" type="ORF">C440_15014</name>
</gene>
<evidence type="ECO:0000256" key="1">
    <source>
        <dbReference type="SAM" id="MobiDB-lite"/>
    </source>
</evidence>
<keyword evidence="2" id="KW-1133">Transmembrane helix</keyword>
<accession>M0I4D1</accession>
<feature type="transmembrane region" description="Helical" evidence="2">
    <location>
        <begin position="67"/>
        <end position="87"/>
    </location>
</feature>
<dbReference type="EMBL" id="AOLN01000018">
    <property type="protein sequence ID" value="ELZ91635.1"/>
    <property type="molecule type" value="Genomic_DNA"/>
</dbReference>
<dbReference type="AlphaFoldDB" id="M0I4D1"/>
<dbReference type="STRING" id="662479.C440_15014"/>
<keyword evidence="4" id="KW-1185">Reference proteome</keyword>
<evidence type="ECO:0000313" key="4">
    <source>
        <dbReference type="Proteomes" id="UP000011550"/>
    </source>
</evidence>
<keyword evidence="2" id="KW-0472">Membrane</keyword>
<protein>
    <submittedName>
        <fullName evidence="3">Ba3-type terminal oxidase subunit CbaD</fullName>
    </submittedName>
</protein>
<keyword evidence="2" id="KW-0812">Transmembrane</keyword>
<dbReference type="PATRIC" id="fig|662479.7.peg.3044"/>
<reference evidence="3 4" key="1">
    <citation type="journal article" date="2014" name="PLoS Genet.">
        <title>Phylogenetically driven sequencing of extremely halophilic archaea reveals strategies for static and dynamic osmo-response.</title>
        <authorList>
            <person name="Becker E.A."/>
            <person name="Seitzer P.M."/>
            <person name="Tritt A."/>
            <person name="Larsen D."/>
            <person name="Krusor M."/>
            <person name="Yao A.I."/>
            <person name="Wu D."/>
            <person name="Madern D."/>
            <person name="Eisen J.A."/>
            <person name="Darling A.E."/>
            <person name="Facciotti M.T."/>
        </authorList>
    </citation>
    <scope>NUCLEOTIDE SEQUENCE [LARGE SCALE GENOMIC DNA]</scope>
    <source>
        <strain evidence="3 4">ATCC BAA-1512</strain>
    </source>
</reference>
<dbReference type="Proteomes" id="UP000011550">
    <property type="component" value="Unassembled WGS sequence"/>
</dbReference>
<evidence type="ECO:0000256" key="2">
    <source>
        <dbReference type="SAM" id="Phobius"/>
    </source>
</evidence>
<evidence type="ECO:0000313" key="3">
    <source>
        <dbReference type="EMBL" id="ELZ91635.1"/>
    </source>
</evidence>
<organism evidence="3 4">
    <name type="scientific">Haloferax mucosum ATCC BAA-1512</name>
    <dbReference type="NCBI Taxonomy" id="662479"/>
    <lineage>
        <taxon>Archaea</taxon>
        <taxon>Methanobacteriati</taxon>
        <taxon>Methanobacteriota</taxon>
        <taxon>Stenosarchaea group</taxon>
        <taxon>Halobacteria</taxon>
        <taxon>Halobacteriales</taxon>
        <taxon>Haloferacaceae</taxon>
        <taxon>Haloferax</taxon>
    </lineage>
</organism>
<sequence>MAVDSTAEGAAAAPASHASDTEGVPADAASQSSSGQADPRADSIVGAADDDIVREIEHDDFDPVGTLVLVLIYMSILIGMWVFMYFIEFLGRGLTVVG</sequence>
<name>M0I4D1_9EURY</name>
<feature type="compositionally biased region" description="Low complexity" evidence="1">
    <location>
        <begin position="26"/>
        <end position="38"/>
    </location>
</feature>
<feature type="compositionally biased region" description="Low complexity" evidence="1">
    <location>
        <begin position="1"/>
        <end position="18"/>
    </location>
</feature>
<proteinExistence type="predicted"/>
<comment type="caution">
    <text evidence="3">The sequence shown here is derived from an EMBL/GenBank/DDBJ whole genome shotgun (WGS) entry which is preliminary data.</text>
</comment>
<feature type="region of interest" description="Disordered" evidence="1">
    <location>
        <begin position="1"/>
        <end position="42"/>
    </location>
</feature>